<gene>
    <name evidence="4" type="ORF">TSUD_180770</name>
</gene>
<keyword evidence="5" id="KW-1185">Reference proteome</keyword>
<dbReference type="InterPro" id="IPR025558">
    <property type="entry name" value="DUF4283"/>
</dbReference>
<feature type="domain" description="DUF4283" evidence="2">
    <location>
        <begin position="24"/>
        <end position="98"/>
    </location>
</feature>
<sequence>MTSGGQEVEGIVFEDDNNSQEGSNLQLCLLGRFLTDRTIRFNTMKETLATAWKPGKRTTIREIEPGLFLFQFYHKVDKERVLSGGPWHFENHMLVLHEVKEGDLFNQIPLNHIDIWVQIHHLPAGFMTQRRGEQIGNGIGKFIQYDASNNGFWRTYMRIRVKLDVRIPIKKELKVKIQGGEWHVVQLRYEKLGNFCFLCGVLGHTQRFCDKLYSMEIDDGTRNWGPELRAEFKKLRAGSGSRWLKEGGDTPAVSNNDGTKTEERNCSNINANNSHTETADDSSIQHYSMRPSNGPIINANNSDFRDGGIIANVPVIPLMRGANHAATISVSNLSLMEHNSNLHIQQVHHIQSPPMDLALSNINEKAHVHVPMLIGDGGILNESQHDKKRRREHGSTSGSKGEKYAPFLRAGPGTQAFREK</sequence>
<dbReference type="EMBL" id="DF974203">
    <property type="protein sequence ID" value="GAU46344.1"/>
    <property type="molecule type" value="Genomic_DNA"/>
</dbReference>
<dbReference type="AlphaFoldDB" id="A0A2Z6NPW4"/>
<feature type="region of interest" description="Disordered" evidence="1">
    <location>
        <begin position="1"/>
        <end position="22"/>
    </location>
</feature>
<feature type="domain" description="Zinc knuckle CX2CX4HX4C" evidence="3">
    <location>
        <begin position="163"/>
        <end position="211"/>
    </location>
</feature>
<feature type="region of interest" description="Disordered" evidence="1">
    <location>
        <begin position="242"/>
        <end position="283"/>
    </location>
</feature>
<protein>
    <recommendedName>
        <fullName evidence="6">CCHC-type domain-containing protein</fullName>
    </recommendedName>
</protein>
<dbReference type="Proteomes" id="UP000242715">
    <property type="component" value="Unassembled WGS sequence"/>
</dbReference>
<evidence type="ECO:0000313" key="4">
    <source>
        <dbReference type="EMBL" id="GAU46344.1"/>
    </source>
</evidence>
<dbReference type="OrthoDB" id="1701901at2759"/>
<dbReference type="PANTHER" id="PTHR31286:SF153">
    <property type="entry name" value="DUF4283 DOMAIN PROTEIN"/>
    <property type="match status" value="1"/>
</dbReference>
<evidence type="ECO:0000259" key="3">
    <source>
        <dbReference type="Pfam" id="PF14392"/>
    </source>
</evidence>
<reference evidence="5" key="1">
    <citation type="journal article" date="2017" name="Front. Plant Sci.">
        <title>Climate Clever Clovers: New Paradigm to Reduce the Environmental Footprint of Ruminants by Breeding Low Methanogenic Forages Utilizing Haplotype Variation.</title>
        <authorList>
            <person name="Kaur P."/>
            <person name="Appels R."/>
            <person name="Bayer P.E."/>
            <person name="Keeble-Gagnere G."/>
            <person name="Wang J."/>
            <person name="Hirakawa H."/>
            <person name="Shirasawa K."/>
            <person name="Vercoe P."/>
            <person name="Stefanova K."/>
            <person name="Durmic Z."/>
            <person name="Nichols P."/>
            <person name="Revell C."/>
            <person name="Isobe S.N."/>
            <person name="Edwards D."/>
            <person name="Erskine W."/>
        </authorList>
    </citation>
    <scope>NUCLEOTIDE SEQUENCE [LARGE SCALE GENOMIC DNA]</scope>
    <source>
        <strain evidence="5">cv. Daliak</strain>
    </source>
</reference>
<feature type="compositionally biased region" description="Polar residues" evidence="1">
    <location>
        <begin position="266"/>
        <end position="283"/>
    </location>
</feature>
<dbReference type="PANTHER" id="PTHR31286">
    <property type="entry name" value="GLYCINE-RICH CELL WALL STRUCTURAL PROTEIN 1.8-LIKE"/>
    <property type="match status" value="1"/>
</dbReference>
<name>A0A2Z6NPW4_TRISU</name>
<organism evidence="4 5">
    <name type="scientific">Trifolium subterraneum</name>
    <name type="common">Subterranean clover</name>
    <dbReference type="NCBI Taxonomy" id="3900"/>
    <lineage>
        <taxon>Eukaryota</taxon>
        <taxon>Viridiplantae</taxon>
        <taxon>Streptophyta</taxon>
        <taxon>Embryophyta</taxon>
        <taxon>Tracheophyta</taxon>
        <taxon>Spermatophyta</taxon>
        <taxon>Magnoliopsida</taxon>
        <taxon>eudicotyledons</taxon>
        <taxon>Gunneridae</taxon>
        <taxon>Pentapetalae</taxon>
        <taxon>rosids</taxon>
        <taxon>fabids</taxon>
        <taxon>Fabales</taxon>
        <taxon>Fabaceae</taxon>
        <taxon>Papilionoideae</taxon>
        <taxon>50 kb inversion clade</taxon>
        <taxon>NPAAA clade</taxon>
        <taxon>Hologalegina</taxon>
        <taxon>IRL clade</taxon>
        <taxon>Trifolieae</taxon>
        <taxon>Trifolium</taxon>
    </lineage>
</organism>
<proteinExistence type="predicted"/>
<evidence type="ECO:0008006" key="6">
    <source>
        <dbReference type="Google" id="ProtNLM"/>
    </source>
</evidence>
<dbReference type="Pfam" id="PF14392">
    <property type="entry name" value="zf-CCHC_4"/>
    <property type="match status" value="1"/>
</dbReference>
<dbReference type="InterPro" id="IPR025836">
    <property type="entry name" value="Zn_knuckle_CX2CX4HX4C"/>
</dbReference>
<evidence type="ECO:0000313" key="5">
    <source>
        <dbReference type="Proteomes" id="UP000242715"/>
    </source>
</evidence>
<dbReference type="InterPro" id="IPR040256">
    <property type="entry name" value="At4g02000-like"/>
</dbReference>
<evidence type="ECO:0000259" key="2">
    <source>
        <dbReference type="Pfam" id="PF14111"/>
    </source>
</evidence>
<evidence type="ECO:0000256" key="1">
    <source>
        <dbReference type="SAM" id="MobiDB-lite"/>
    </source>
</evidence>
<dbReference type="Pfam" id="PF14111">
    <property type="entry name" value="DUF4283"/>
    <property type="match status" value="1"/>
</dbReference>
<feature type="region of interest" description="Disordered" evidence="1">
    <location>
        <begin position="377"/>
        <end position="420"/>
    </location>
</feature>
<accession>A0A2Z6NPW4</accession>